<dbReference type="EC" id="3.6.1.27" evidence="3 15"/>
<dbReference type="PANTHER" id="PTHR30622:SF4">
    <property type="entry name" value="UNDECAPRENYL-DIPHOSPHATASE"/>
    <property type="match status" value="1"/>
</dbReference>
<organism evidence="16 17">
    <name type="scientific">Petrotoga olearia DSM 13574</name>
    <dbReference type="NCBI Taxonomy" id="1122955"/>
    <lineage>
        <taxon>Bacteria</taxon>
        <taxon>Thermotogati</taxon>
        <taxon>Thermotogota</taxon>
        <taxon>Thermotogae</taxon>
        <taxon>Petrotogales</taxon>
        <taxon>Petrotogaceae</taxon>
        <taxon>Petrotoga</taxon>
    </lineage>
</organism>
<accession>A0A2K1P401</accession>
<evidence type="ECO:0000256" key="11">
    <source>
        <dbReference type="ARBA" id="ARBA00023251"/>
    </source>
</evidence>
<comment type="function">
    <text evidence="15">Catalyzes the dephosphorylation of undecaprenyl diphosphate (UPP). Confers resistance to bacitracin.</text>
</comment>
<dbReference type="GO" id="GO:0005886">
    <property type="term" value="C:plasma membrane"/>
    <property type="evidence" value="ECO:0007669"/>
    <property type="project" value="UniProtKB-SubCell"/>
</dbReference>
<keyword evidence="15" id="KW-0133">Cell shape</keyword>
<dbReference type="EMBL" id="AZRL01000004">
    <property type="protein sequence ID" value="PNR97519.1"/>
    <property type="molecule type" value="Genomic_DNA"/>
</dbReference>
<reference evidence="16 17" key="1">
    <citation type="submission" date="2013-12" db="EMBL/GenBank/DDBJ databases">
        <title>Comparative genomics of Petrotoga isolates.</title>
        <authorList>
            <person name="Nesbo C.L."/>
            <person name="Charchuk R."/>
            <person name="Chow K."/>
        </authorList>
    </citation>
    <scope>NUCLEOTIDE SEQUENCE [LARGE SCALE GENOMIC DNA]</scope>
    <source>
        <strain evidence="16 17">DSM 13574</strain>
    </source>
</reference>
<evidence type="ECO:0000256" key="14">
    <source>
        <dbReference type="ARBA" id="ARBA00047594"/>
    </source>
</evidence>
<dbReference type="GO" id="GO:0008360">
    <property type="term" value="P:regulation of cell shape"/>
    <property type="evidence" value="ECO:0007669"/>
    <property type="project" value="UniProtKB-KW"/>
</dbReference>
<keyword evidence="10 15" id="KW-0472">Membrane</keyword>
<keyword evidence="9 15" id="KW-1133">Transmembrane helix</keyword>
<dbReference type="GO" id="GO:0071555">
    <property type="term" value="P:cell wall organization"/>
    <property type="evidence" value="ECO:0007669"/>
    <property type="project" value="UniProtKB-KW"/>
</dbReference>
<keyword evidence="5 15" id="KW-1003">Cell membrane</keyword>
<keyword evidence="8 15" id="KW-0378">Hydrolase</keyword>
<keyword evidence="7 15" id="KW-0812">Transmembrane</keyword>
<evidence type="ECO:0000256" key="15">
    <source>
        <dbReference type="HAMAP-Rule" id="MF_01006"/>
    </source>
</evidence>
<dbReference type="GO" id="GO:0009252">
    <property type="term" value="P:peptidoglycan biosynthetic process"/>
    <property type="evidence" value="ECO:0007669"/>
    <property type="project" value="UniProtKB-KW"/>
</dbReference>
<comment type="subcellular location">
    <subcellularLocation>
        <location evidence="1 15">Cell membrane</location>
        <topology evidence="1 15">Multi-pass membrane protein</topology>
    </subcellularLocation>
</comment>
<feature type="transmembrane region" description="Helical" evidence="15">
    <location>
        <begin position="134"/>
        <end position="154"/>
    </location>
</feature>
<evidence type="ECO:0000256" key="6">
    <source>
        <dbReference type="ARBA" id="ARBA00022519"/>
    </source>
</evidence>
<evidence type="ECO:0000256" key="9">
    <source>
        <dbReference type="ARBA" id="ARBA00022989"/>
    </source>
</evidence>
<dbReference type="GO" id="GO:0046677">
    <property type="term" value="P:response to antibiotic"/>
    <property type="evidence" value="ECO:0007669"/>
    <property type="project" value="UniProtKB-UniRule"/>
</dbReference>
<protein>
    <recommendedName>
        <fullName evidence="4 15">Undecaprenyl-diphosphatase</fullName>
        <ecNumber evidence="3 15">3.6.1.27</ecNumber>
    </recommendedName>
    <alternativeName>
        <fullName evidence="13 15">Bacitracin resistance protein</fullName>
    </alternativeName>
    <alternativeName>
        <fullName evidence="12 15">Undecaprenyl pyrophosphate phosphatase</fullName>
    </alternativeName>
</protein>
<evidence type="ECO:0000256" key="4">
    <source>
        <dbReference type="ARBA" id="ARBA00021581"/>
    </source>
</evidence>
<dbReference type="PANTHER" id="PTHR30622">
    <property type="entry name" value="UNDECAPRENYL-DIPHOSPHATASE"/>
    <property type="match status" value="1"/>
</dbReference>
<evidence type="ECO:0000256" key="1">
    <source>
        <dbReference type="ARBA" id="ARBA00004651"/>
    </source>
</evidence>
<keyword evidence="11 15" id="KW-0046">Antibiotic resistance</keyword>
<evidence type="ECO:0000256" key="5">
    <source>
        <dbReference type="ARBA" id="ARBA00022475"/>
    </source>
</evidence>
<evidence type="ECO:0000256" key="10">
    <source>
        <dbReference type="ARBA" id="ARBA00023136"/>
    </source>
</evidence>
<feature type="transmembrane region" description="Helical" evidence="15">
    <location>
        <begin position="226"/>
        <end position="246"/>
    </location>
</feature>
<evidence type="ECO:0000313" key="17">
    <source>
        <dbReference type="Proteomes" id="UP000236434"/>
    </source>
</evidence>
<comment type="miscellaneous">
    <text evidence="15">Bacitracin is thought to be involved in the inhibition of peptidoglycan synthesis by sequestering undecaprenyl diphosphate, thereby reducing the pool of lipid carrier available.</text>
</comment>
<keyword evidence="15" id="KW-0961">Cell wall biogenesis/degradation</keyword>
<evidence type="ECO:0000256" key="3">
    <source>
        <dbReference type="ARBA" id="ARBA00012374"/>
    </source>
</evidence>
<dbReference type="OrthoDB" id="9808289at2"/>
<proteinExistence type="inferred from homology"/>
<evidence type="ECO:0000256" key="8">
    <source>
        <dbReference type="ARBA" id="ARBA00022801"/>
    </source>
</evidence>
<dbReference type="Pfam" id="PF02673">
    <property type="entry name" value="BacA"/>
    <property type="match status" value="1"/>
</dbReference>
<evidence type="ECO:0000256" key="7">
    <source>
        <dbReference type="ARBA" id="ARBA00022692"/>
    </source>
</evidence>
<evidence type="ECO:0000256" key="12">
    <source>
        <dbReference type="ARBA" id="ARBA00032707"/>
    </source>
</evidence>
<dbReference type="HAMAP" id="MF_01006">
    <property type="entry name" value="Undec_diphosphatase"/>
    <property type="match status" value="1"/>
</dbReference>
<evidence type="ECO:0000313" key="16">
    <source>
        <dbReference type="EMBL" id="PNR97519.1"/>
    </source>
</evidence>
<feature type="transmembrane region" description="Helical" evidence="15">
    <location>
        <begin position="100"/>
        <end position="122"/>
    </location>
</feature>
<comment type="catalytic activity">
    <reaction evidence="14 15">
        <text>di-trans,octa-cis-undecaprenyl diphosphate + H2O = di-trans,octa-cis-undecaprenyl phosphate + phosphate + H(+)</text>
        <dbReference type="Rhea" id="RHEA:28094"/>
        <dbReference type="ChEBI" id="CHEBI:15377"/>
        <dbReference type="ChEBI" id="CHEBI:15378"/>
        <dbReference type="ChEBI" id="CHEBI:43474"/>
        <dbReference type="ChEBI" id="CHEBI:58405"/>
        <dbReference type="ChEBI" id="CHEBI:60392"/>
        <dbReference type="EC" id="3.6.1.27"/>
    </reaction>
</comment>
<feature type="transmembrane region" description="Helical" evidence="15">
    <location>
        <begin position="76"/>
        <end position="94"/>
    </location>
</feature>
<dbReference type="Proteomes" id="UP000236434">
    <property type="component" value="Unassembled WGS sequence"/>
</dbReference>
<dbReference type="RefSeq" id="WP_103066334.1">
    <property type="nucleotide sequence ID" value="NZ_AZRL01000004.1"/>
</dbReference>
<dbReference type="GO" id="GO:0050380">
    <property type="term" value="F:undecaprenyl-diphosphatase activity"/>
    <property type="evidence" value="ECO:0007669"/>
    <property type="project" value="UniProtKB-UniRule"/>
</dbReference>
<dbReference type="AlphaFoldDB" id="A0A2K1P401"/>
<comment type="similarity">
    <text evidence="2 15">Belongs to the UppP family.</text>
</comment>
<comment type="caution">
    <text evidence="16">The sequence shown here is derived from an EMBL/GenBank/DDBJ whole genome shotgun (WGS) entry which is preliminary data.</text>
</comment>
<sequence>MKEIILGIVQGLTEFLPVSSSGHLAIFSSFMDIDTNVPYFALLHLATFFAVLVFVRKEVVNLVIGLFKLEKESLSLFLKLIISSIPAAIIGFTLEASIESAFSSLNLIGIFLIVTAIFLLISDTLKGKKSLTQITYVDALIIGLMQALAIFPGISRSGATLFGALLMKTKREDALKYSFLMSLPVTFGAGIFEINKVTFSPWVILGGLFAFVFGLLGLYLLKKTVLVGKLRYFSYYCFAIGLIAIII</sequence>
<name>A0A2K1P401_9BACT</name>
<keyword evidence="6" id="KW-0997">Cell inner membrane</keyword>
<dbReference type="InterPro" id="IPR003824">
    <property type="entry name" value="UppP"/>
</dbReference>
<evidence type="ECO:0000256" key="2">
    <source>
        <dbReference type="ARBA" id="ARBA00010621"/>
    </source>
</evidence>
<gene>
    <name evidence="15" type="primary">uppP</name>
    <name evidence="16" type="ORF">X929_01750</name>
</gene>
<keyword evidence="15" id="KW-0573">Peptidoglycan synthesis</keyword>
<feature type="transmembrane region" description="Helical" evidence="15">
    <location>
        <begin position="37"/>
        <end position="55"/>
    </location>
</feature>
<feature type="transmembrane region" description="Helical" evidence="15">
    <location>
        <begin position="199"/>
        <end position="220"/>
    </location>
</feature>
<evidence type="ECO:0000256" key="13">
    <source>
        <dbReference type="ARBA" id="ARBA00032932"/>
    </source>
</evidence>